<dbReference type="Proteomes" id="UP000663882">
    <property type="component" value="Unassembled WGS sequence"/>
</dbReference>
<feature type="non-terminal residue" evidence="1">
    <location>
        <position position="1"/>
    </location>
</feature>
<reference evidence="1" key="1">
    <citation type="submission" date="2021-02" db="EMBL/GenBank/DDBJ databases">
        <authorList>
            <person name="Nowell W R."/>
        </authorList>
    </citation>
    <scope>NUCLEOTIDE SEQUENCE</scope>
</reference>
<gene>
    <name evidence="1" type="ORF">RFH988_LOCUS36550</name>
</gene>
<name>A0A815P9L1_9BILA</name>
<organism evidence="1 2">
    <name type="scientific">Rotaria sordida</name>
    <dbReference type="NCBI Taxonomy" id="392033"/>
    <lineage>
        <taxon>Eukaryota</taxon>
        <taxon>Metazoa</taxon>
        <taxon>Spiralia</taxon>
        <taxon>Gnathifera</taxon>
        <taxon>Rotifera</taxon>
        <taxon>Eurotatoria</taxon>
        <taxon>Bdelloidea</taxon>
        <taxon>Philodinida</taxon>
        <taxon>Philodinidae</taxon>
        <taxon>Rotaria</taxon>
    </lineage>
</organism>
<proteinExistence type="predicted"/>
<sequence length="71" mass="7291">GIHGELAGPTLKILAFQTGVTFTGISTILAARIGGYIAGTIAGAAMQKIVKRYPEALLAVAFFIASVGQRT</sequence>
<comment type="caution">
    <text evidence="1">The sequence shown here is derived from an EMBL/GenBank/DDBJ whole genome shotgun (WGS) entry which is preliminary data.</text>
</comment>
<dbReference type="AlphaFoldDB" id="A0A815P9L1"/>
<protein>
    <submittedName>
        <fullName evidence="1">Uncharacterized protein</fullName>
    </submittedName>
</protein>
<accession>A0A815P9L1</accession>
<dbReference type="EMBL" id="CAJNOO010006389">
    <property type="protein sequence ID" value="CAF1446160.1"/>
    <property type="molecule type" value="Genomic_DNA"/>
</dbReference>
<evidence type="ECO:0000313" key="2">
    <source>
        <dbReference type="Proteomes" id="UP000663882"/>
    </source>
</evidence>
<evidence type="ECO:0000313" key="1">
    <source>
        <dbReference type="EMBL" id="CAF1446160.1"/>
    </source>
</evidence>